<evidence type="ECO:0000313" key="2">
    <source>
        <dbReference type="Proteomes" id="UP000053259"/>
    </source>
</evidence>
<dbReference type="VEuPathDB" id="FungiDB:PV09_07421"/>
<dbReference type="Proteomes" id="UP000053259">
    <property type="component" value="Unassembled WGS sequence"/>
</dbReference>
<dbReference type="OrthoDB" id="5278907at2759"/>
<proteinExistence type="predicted"/>
<evidence type="ECO:0000313" key="1">
    <source>
        <dbReference type="EMBL" id="KIW01135.1"/>
    </source>
</evidence>
<organism evidence="1 2">
    <name type="scientific">Verruconis gallopava</name>
    <dbReference type="NCBI Taxonomy" id="253628"/>
    <lineage>
        <taxon>Eukaryota</taxon>
        <taxon>Fungi</taxon>
        <taxon>Dikarya</taxon>
        <taxon>Ascomycota</taxon>
        <taxon>Pezizomycotina</taxon>
        <taxon>Dothideomycetes</taxon>
        <taxon>Pleosporomycetidae</taxon>
        <taxon>Venturiales</taxon>
        <taxon>Sympoventuriaceae</taxon>
        <taxon>Verruconis</taxon>
    </lineage>
</organism>
<keyword evidence="2" id="KW-1185">Reference proteome</keyword>
<name>A0A0D2A3W1_9PEZI</name>
<dbReference type="GeneID" id="27315394"/>
<sequence length="137" mass="16938">MSWLPRIFKAPKQPIEPFDFTRNRYRAKKKWPPDFSKLSEKEQFRFEKKWRRRNKLAWARPRWNKATKLVQWGLIIGFSTYSILFYDWERKEGDPEPFEPLRRWYRQTADSIWSYSNKTLTAEDAQRIREKRLPPTP</sequence>
<dbReference type="AlphaFoldDB" id="A0A0D2A3W1"/>
<dbReference type="InParanoid" id="A0A0D2A3W1"/>
<reference evidence="1 2" key="1">
    <citation type="submission" date="2015-01" db="EMBL/GenBank/DDBJ databases">
        <title>The Genome Sequence of Ochroconis gallopava CBS43764.</title>
        <authorList>
            <consortium name="The Broad Institute Genomics Platform"/>
            <person name="Cuomo C."/>
            <person name="de Hoog S."/>
            <person name="Gorbushina A."/>
            <person name="Stielow B."/>
            <person name="Teixiera M."/>
            <person name="Abouelleil A."/>
            <person name="Chapman S.B."/>
            <person name="Priest M."/>
            <person name="Young S.K."/>
            <person name="Wortman J."/>
            <person name="Nusbaum C."/>
            <person name="Birren B."/>
        </authorList>
    </citation>
    <scope>NUCLEOTIDE SEQUENCE [LARGE SCALE GENOMIC DNA]</scope>
    <source>
        <strain evidence="1 2">CBS 43764</strain>
    </source>
</reference>
<gene>
    <name evidence="1" type="ORF">PV09_07421</name>
</gene>
<dbReference type="HOGENOM" id="CLU_115534_2_0_1"/>
<accession>A0A0D2A3W1</accession>
<protein>
    <submittedName>
        <fullName evidence="1">Uncharacterized protein</fullName>
    </submittedName>
</protein>
<dbReference type="EMBL" id="KN847557">
    <property type="protein sequence ID" value="KIW01135.1"/>
    <property type="molecule type" value="Genomic_DNA"/>
</dbReference>
<dbReference type="RefSeq" id="XP_016211004.1">
    <property type="nucleotide sequence ID" value="XM_016361184.1"/>
</dbReference>
<dbReference type="STRING" id="253628.A0A0D2A3W1"/>